<dbReference type="SUPFAM" id="SSF53448">
    <property type="entry name" value="Nucleotide-diphospho-sugar transferases"/>
    <property type="match status" value="1"/>
</dbReference>
<keyword evidence="2" id="KW-0808">Transferase</keyword>
<reference evidence="2 3" key="1">
    <citation type="journal article" date="2020" name="J. Nat. Prod.">
        <title>Genomics-Metabolomics Profiling Disclosed Marine Vibrio spartinae 3.6 as a Producer of a New Branched Side Chain Prodigiosin.</title>
        <authorList>
            <person name="Vitale G.A."/>
            <person name="Sciarretta M."/>
            <person name="Palma Esposito F."/>
            <person name="January G.G."/>
            <person name="Giaccio M."/>
            <person name="Bunk B."/>
            <person name="Sproer C."/>
            <person name="Bajerski F."/>
            <person name="Power D."/>
            <person name="Festa C."/>
            <person name="Monti M.C."/>
            <person name="D'Auria M.V."/>
            <person name="de Pascale D."/>
        </authorList>
    </citation>
    <scope>NUCLEOTIDE SEQUENCE [LARGE SCALE GENOMIC DNA]</scope>
    <source>
        <strain evidence="2 3">3.6</strain>
    </source>
</reference>
<organism evidence="2 3">
    <name type="scientific">Vibrio spartinae</name>
    <dbReference type="NCBI Taxonomy" id="1918945"/>
    <lineage>
        <taxon>Bacteria</taxon>
        <taxon>Pseudomonadati</taxon>
        <taxon>Pseudomonadota</taxon>
        <taxon>Gammaproteobacteria</taxon>
        <taxon>Vibrionales</taxon>
        <taxon>Vibrionaceae</taxon>
        <taxon>Vibrio</taxon>
    </lineage>
</organism>
<proteinExistence type="predicted"/>
<protein>
    <submittedName>
        <fullName evidence="2">Glucose-1-phosphate cytidylyltransferase</fullName>
        <ecNumber evidence="2">2.7.7.33</ecNumber>
    </submittedName>
</protein>
<dbReference type="RefSeq" id="WP_182288058.1">
    <property type="nucleotide sequence ID" value="NZ_CP046268.1"/>
</dbReference>
<dbReference type="CDD" id="cd06915">
    <property type="entry name" value="NTP_transferase_WcbM_like"/>
    <property type="match status" value="1"/>
</dbReference>
<evidence type="ECO:0000259" key="1">
    <source>
        <dbReference type="Pfam" id="PF00483"/>
    </source>
</evidence>
<dbReference type="PANTHER" id="PTHR22572">
    <property type="entry name" value="SUGAR-1-PHOSPHATE GUANYL TRANSFERASE"/>
    <property type="match status" value="1"/>
</dbReference>
<dbReference type="InterPro" id="IPR005835">
    <property type="entry name" value="NTP_transferase_dom"/>
</dbReference>
<dbReference type="Gene3D" id="3.90.550.10">
    <property type="entry name" value="Spore Coat Polysaccharide Biosynthesis Protein SpsA, Chain A"/>
    <property type="match status" value="1"/>
</dbReference>
<dbReference type="InterPro" id="IPR029044">
    <property type="entry name" value="Nucleotide-diphossugar_trans"/>
</dbReference>
<evidence type="ECO:0000313" key="3">
    <source>
        <dbReference type="Proteomes" id="UP000515264"/>
    </source>
</evidence>
<gene>
    <name evidence="2" type="primary">rfbF_2</name>
    <name evidence="2" type="ORF">Vspart_00205</name>
</gene>
<name>A0ABX6QVI2_9VIBR</name>
<dbReference type="GO" id="GO:0047343">
    <property type="term" value="F:glucose-1-phosphate cytidylyltransferase activity"/>
    <property type="evidence" value="ECO:0007669"/>
    <property type="project" value="UniProtKB-EC"/>
</dbReference>
<feature type="domain" description="Nucleotidyl transferase" evidence="1">
    <location>
        <begin position="4"/>
        <end position="230"/>
    </location>
</feature>
<dbReference type="EC" id="2.7.7.33" evidence="2"/>
<dbReference type="EMBL" id="CP046268">
    <property type="protein sequence ID" value="QMV13000.1"/>
    <property type="molecule type" value="Genomic_DNA"/>
</dbReference>
<keyword evidence="3" id="KW-1185">Reference proteome</keyword>
<dbReference type="Proteomes" id="UP000515264">
    <property type="component" value="Chromosome 1"/>
</dbReference>
<accession>A0ABX6QVI2</accession>
<keyword evidence="2" id="KW-0548">Nucleotidyltransferase</keyword>
<sequence>MTTAIILAGGLGTRLREVVSDRPKPMALISGKPFLEYLLDYWMNQGVSHFILSVGYQYSVIQDYFGTSYRGCDISYAIEPSPLGTGGGVLLAIAKLNNKDEPFLLLNGDTFFAIELDKLTQFHQQTQSDCTFSLFRADEAQRYMGIDITSSGKITALNAEKGKAGELANGGVYLINPAVIKRHYADSKGQVLSLESDIFYQLLAHGEPIYGLEFDSCFIDIGLPYDYARAPTIIGLEKV</sequence>
<dbReference type="InterPro" id="IPR050486">
    <property type="entry name" value="Mannose-1P_guanyltransferase"/>
</dbReference>
<evidence type="ECO:0000313" key="2">
    <source>
        <dbReference type="EMBL" id="QMV13000.1"/>
    </source>
</evidence>
<dbReference type="Pfam" id="PF00483">
    <property type="entry name" value="NTP_transferase"/>
    <property type="match status" value="1"/>
</dbReference>